<dbReference type="Gene3D" id="2.130.10.10">
    <property type="entry name" value="YVTN repeat-like/Quinoprotein amine dehydrogenase"/>
    <property type="match status" value="2"/>
</dbReference>
<dbReference type="PANTHER" id="PTHR19918">
    <property type="entry name" value="CELL DIVISION CYCLE 20 CDC20 FIZZY -RELATED"/>
    <property type="match status" value="1"/>
</dbReference>
<feature type="region of interest" description="Disordered" evidence="4">
    <location>
        <begin position="75"/>
        <end position="114"/>
    </location>
</feature>
<feature type="compositionally biased region" description="Polar residues" evidence="4">
    <location>
        <begin position="100"/>
        <end position="109"/>
    </location>
</feature>
<evidence type="ECO:0000313" key="5">
    <source>
        <dbReference type="EMBL" id="PYI22525.1"/>
    </source>
</evidence>
<dbReference type="SMART" id="SM00320">
    <property type="entry name" value="WD40"/>
    <property type="match status" value="5"/>
</dbReference>
<feature type="compositionally biased region" description="Low complexity" evidence="4">
    <location>
        <begin position="1"/>
        <end position="17"/>
    </location>
</feature>
<evidence type="ECO:0000256" key="4">
    <source>
        <dbReference type="SAM" id="MobiDB-lite"/>
    </source>
</evidence>
<protein>
    <submittedName>
        <fullName evidence="5">WD40 repeat-like protein</fullName>
    </submittedName>
</protein>
<keyword evidence="2" id="KW-0677">Repeat</keyword>
<evidence type="ECO:0000256" key="3">
    <source>
        <dbReference type="PROSITE-ProRule" id="PRU00221"/>
    </source>
</evidence>
<proteinExistence type="predicted"/>
<dbReference type="OMA" id="IPWGPYG"/>
<dbReference type="InterPro" id="IPR001680">
    <property type="entry name" value="WD40_rpt"/>
</dbReference>
<dbReference type="InterPro" id="IPR033010">
    <property type="entry name" value="Cdc20/Fizzy"/>
</dbReference>
<dbReference type="GO" id="GO:0031145">
    <property type="term" value="P:anaphase-promoting complex-dependent catabolic process"/>
    <property type="evidence" value="ECO:0007669"/>
    <property type="project" value="TreeGrafter"/>
</dbReference>
<dbReference type="STRING" id="1450538.A0A2V5HDU7"/>
<feature type="repeat" description="WD" evidence="3">
    <location>
        <begin position="523"/>
        <end position="558"/>
    </location>
</feature>
<feature type="region of interest" description="Disordered" evidence="4">
    <location>
        <begin position="1"/>
        <end position="37"/>
    </location>
</feature>
<keyword evidence="6" id="KW-1185">Reference proteome</keyword>
<dbReference type="SUPFAM" id="SSF50978">
    <property type="entry name" value="WD40 repeat-like"/>
    <property type="match status" value="1"/>
</dbReference>
<dbReference type="PROSITE" id="PS50294">
    <property type="entry name" value="WD_REPEATS_REGION"/>
    <property type="match status" value="1"/>
</dbReference>
<organism evidence="5 6">
    <name type="scientific">Aspergillus violaceofuscus (strain CBS 115571)</name>
    <dbReference type="NCBI Taxonomy" id="1450538"/>
    <lineage>
        <taxon>Eukaryota</taxon>
        <taxon>Fungi</taxon>
        <taxon>Dikarya</taxon>
        <taxon>Ascomycota</taxon>
        <taxon>Pezizomycotina</taxon>
        <taxon>Eurotiomycetes</taxon>
        <taxon>Eurotiomycetidae</taxon>
        <taxon>Eurotiales</taxon>
        <taxon>Aspergillaceae</taxon>
        <taxon>Aspergillus</taxon>
    </lineage>
</organism>
<reference evidence="5 6" key="1">
    <citation type="submission" date="2018-02" db="EMBL/GenBank/DDBJ databases">
        <title>The genomes of Aspergillus section Nigri reveals drivers in fungal speciation.</title>
        <authorList>
            <consortium name="DOE Joint Genome Institute"/>
            <person name="Vesth T.C."/>
            <person name="Nybo J."/>
            <person name="Theobald S."/>
            <person name="Brandl J."/>
            <person name="Frisvad J.C."/>
            <person name="Nielsen K.F."/>
            <person name="Lyhne E.K."/>
            <person name="Kogle M.E."/>
            <person name="Kuo A."/>
            <person name="Riley R."/>
            <person name="Clum A."/>
            <person name="Nolan M."/>
            <person name="Lipzen A."/>
            <person name="Salamov A."/>
            <person name="Henrissat B."/>
            <person name="Wiebenga A."/>
            <person name="De vries R.P."/>
            <person name="Grigoriev I.V."/>
            <person name="Mortensen U.H."/>
            <person name="Andersen M.R."/>
            <person name="Baker S.E."/>
        </authorList>
    </citation>
    <scope>NUCLEOTIDE SEQUENCE [LARGE SCALE GENOMIC DNA]</scope>
    <source>
        <strain evidence="5 6">CBS 115571</strain>
    </source>
</reference>
<feature type="region of interest" description="Disordered" evidence="4">
    <location>
        <begin position="787"/>
        <end position="823"/>
    </location>
</feature>
<dbReference type="AlphaFoldDB" id="A0A2V5HDU7"/>
<dbReference type="GO" id="GO:0010997">
    <property type="term" value="F:anaphase-promoting complex binding"/>
    <property type="evidence" value="ECO:0007669"/>
    <property type="project" value="InterPro"/>
</dbReference>
<evidence type="ECO:0000313" key="6">
    <source>
        <dbReference type="Proteomes" id="UP000249829"/>
    </source>
</evidence>
<gene>
    <name evidence="5" type="ORF">BO99DRAFT_378118</name>
</gene>
<name>A0A2V5HDU7_ASPV1</name>
<dbReference type="Pfam" id="PF00400">
    <property type="entry name" value="WD40"/>
    <property type="match status" value="1"/>
</dbReference>
<dbReference type="GO" id="GO:1905786">
    <property type="term" value="P:positive regulation of anaphase-promoting complex-dependent catabolic process"/>
    <property type="evidence" value="ECO:0007669"/>
    <property type="project" value="TreeGrafter"/>
</dbReference>
<keyword evidence="1 3" id="KW-0853">WD repeat</keyword>
<accession>A0A2V5HDU7</accession>
<evidence type="ECO:0000256" key="2">
    <source>
        <dbReference type="ARBA" id="ARBA00022737"/>
    </source>
</evidence>
<dbReference type="InterPro" id="IPR036322">
    <property type="entry name" value="WD40_repeat_dom_sf"/>
</dbReference>
<dbReference type="PANTHER" id="PTHR19918:SF5">
    <property type="entry name" value="MEIOSIS-SPECIFIC APC_C ACTIVATOR PROTEIN AMA1"/>
    <property type="match status" value="1"/>
</dbReference>
<evidence type="ECO:0000256" key="1">
    <source>
        <dbReference type="ARBA" id="ARBA00022574"/>
    </source>
</evidence>
<dbReference type="PROSITE" id="PS50082">
    <property type="entry name" value="WD_REPEATS_2"/>
    <property type="match status" value="1"/>
</dbReference>
<feature type="region of interest" description="Disordered" evidence="4">
    <location>
        <begin position="570"/>
        <end position="598"/>
    </location>
</feature>
<dbReference type="GO" id="GO:1990757">
    <property type="term" value="F:ubiquitin ligase activator activity"/>
    <property type="evidence" value="ECO:0007669"/>
    <property type="project" value="TreeGrafter"/>
</dbReference>
<dbReference type="EMBL" id="KZ825110">
    <property type="protein sequence ID" value="PYI22525.1"/>
    <property type="molecule type" value="Genomic_DNA"/>
</dbReference>
<dbReference type="GO" id="GO:0005680">
    <property type="term" value="C:anaphase-promoting complex"/>
    <property type="evidence" value="ECO:0007669"/>
    <property type="project" value="TreeGrafter"/>
</dbReference>
<dbReference type="Proteomes" id="UP000249829">
    <property type="component" value="Unassembled WGS sequence"/>
</dbReference>
<sequence>MTLSTRSSRSSMLTASHSHSDPSLPNPSANGGGRVPSFHLCASAPSLLEPVTHSKLNIHTPLPGSKKLQDAKSLEFSPLKPGNRRSSAPHANALRASDHALSTLTTGPTRKTRSKIRLPVHYKPSDCSMRCGLPDRYIPLRESNCAPTTPFHIVKKPRELSPEEKLLRRRPPRDDPFMPSHLPRYFSGSKVASNRICSTHYRPHLVIEPAYTGSDPSFRDSRDISRQISYGAVWNVGGNSAALGRASTTVARCSGSYFASGTTAPMFTAKFLPQTAANEEREKHKSRVALALDFDPATRLIQSSKPWSLLRGLPNPASSDYERFSPFVWKDNAWKRNGRDLWMPVSKPSKRVVPNRPFRILDAPLLRDDFYCSTLAYSPTSGILAVGLGHRVYLWSEDLGVQHPPLSDQHPSNYVTCLAFSSDNGGKSILAVARQSGMLCLWSVFDAEVRFEISHPESITCVAFKQTKSRRASERFRNMEVDVEDLAVGDDLGNIWYYSVEWPDDEIWDRYDWNGAMTLLAKIAAHTQQICGISWSPDGSFLATGGNDNFCLLFELQTILPPRELNLSVQTDSSYRSSHQSARQSGQSGGTEDTGSLSNLTTEAGRLHHRRRSLISNLLPPWALSYVRPFTTSLLNHTGSLISGGEKTIMVPANRQKHRLIHGAAVKAIAFAPWQPSLLATGGGSNDRTIHFYHAPTGACLATIHVYAQVTGLIWSKTRREIVATFGFAQPEHPYRIAVFAWPTCEQIAAIPWGPHGSSWESADNDLVVDCGRALCAVSYPGRPHTFEHEASGEVEDEGVSSTANQDRLAGQSRYQPSRRRMSRAFVRPRAKEGGLWCSRTMHEGCIIVASSDQSVKFHEVWSGSKRSTAAVAGSFGGSGILEGLEGLEKPGDEIIR</sequence>
<dbReference type="InterPro" id="IPR015943">
    <property type="entry name" value="WD40/YVTN_repeat-like_dom_sf"/>
</dbReference>